<dbReference type="EMBL" id="FCOB02000009">
    <property type="protein sequence ID" value="SAK60298.1"/>
    <property type="molecule type" value="Genomic_DNA"/>
</dbReference>
<keyword evidence="1" id="KW-1133">Transmembrane helix</keyword>
<feature type="transmembrane region" description="Helical" evidence="1">
    <location>
        <begin position="119"/>
        <end position="139"/>
    </location>
</feature>
<name>A0A158AQS0_9BURK</name>
<accession>A0A158AQS0</accession>
<sequence length="224" mass="24277">MSASKNKRHLLPSVLRNRPRAVIGLLVGGVVAALVPAHARPTARALIGWDSAVWLYLVLIWLRMATAGQTDVQALAEREDENAATVLMIVSIAAVASIVAIVVELASAKSLGFRAVPNYLLTGATMLGAWFLIPTMFTLHYARHYYQSPENDPALRFPDQHLQPGYWDFLYFSFTIAVASQTADIALCSTDARRTALAQSVLSFYFNLAVLGLCVNIAASMVGG</sequence>
<feature type="transmembrane region" description="Helical" evidence="1">
    <location>
        <begin position="45"/>
        <end position="62"/>
    </location>
</feature>
<gene>
    <name evidence="2" type="ORF">AWB83_02213</name>
</gene>
<dbReference type="OrthoDB" id="64737at2"/>
<keyword evidence="3" id="KW-1185">Reference proteome</keyword>
<feature type="transmembrane region" description="Helical" evidence="1">
    <location>
        <begin position="202"/>
        <end position="222"/>
    </location>
</feature>
<proteinExistence type="predicted"/>
<evidence type="ECO:0000313" key="3">
    <source>
        <dbReference type="Proteomes" id="UP000054978"/>
    </source>
</evidence>
<organism evidence="2 3">
    <name type="scientific">Caballeronia ptereochthonis</name>
    <dbReference type="NCBI Taxonomy" id="1777144"/>
    <lineage>
        <taxon>Bacteria</taxon>
        <taxon>Pseudomonadati</taxon>
        <taxon>Pseudomonadota</taxon>
        <taxon>Betaproteobacteria</taxon>
        <taxon>Burkholderiales</taxon>
        <taxon>Burkholderiaceae</taxon>
        <taxon>Caballeronia</taxon>
    </lineage>
</organism>
<evidence type="ECO:0000313" key="2">
    <source>
        <dbReference type="EMBL" id="SAK60298.1"/>
    </source>
</evidence>
<dbReference type="RefSeq" id="WP_087045229.1">
    <property type="nucleotide sequence ID" value="NZ_FCOB02000009.1"/>
</dbReference>
<keyword evidence="1" id="KW-0812">Transmembrane</keyword>
<keyword evidence="1" id="KW-0472">Membrane</keyword>
<dbReference type="Proteomes" id="UP000054978">
    <property type="component" value="Unassembled WGS sequence"/>
</dbReference>
<evidence type="ECO:0000256" key="1">
    <source>
        <dbReference type="SAM" id="Phobius"/>
    </source>
</evidence>
<dbReference type="STRING" id="1777144.AWB83_02213"/>
<dbReference type="AlphaFoldDB" id="A0A158AQS0"/>
<dbReference type="Pfam" id="PF07077">
    <property type="entry name" value="DUF1345"/>
    <property type="match status" value="1"/>
</dbReference>
<feature type="transmembrane region" description="Helical" evidence="1">
    <location>
        <begin position="21"/>
        <end position="39"/>
    </location>
</feature>
<protein>
    <submittedName>
        <fullName evidence="2">Membrane protein</fullName>
    </submittedName>
</protein>
<feature type="transmembrane region" description="Helical" evidence="1">
    <location>
        <begin position="83"/>
        <end position="107"/>
    </location>
</feature>
<dbReference type="InterPro" id="IPR009781">
    <property type="entry name" value="DUF1345"/>
</dbReference>
<reference evidence="2" key="1">
    <citation type="submission" date="2016-01" db="EMBL/GenBank/DDBJ databases">
        <authorList>
            <person name="Peeters C."/>
        </authorList>
    </citation>
    <scope>NUCLEOTIDE SEQUENCE [LARGE SCALE GENOMIC DNA]</scope>
    <source>
        <strain evidence="2">LMG 29326</strain>
    </source>
</reference>
<comment type="caution">
    <text evidence="2">The sequence shown here is derived from an EMBL/GenBank/DDBJ whole genome shotgun (WGS) entry which is preliminary data.</text>
</comment>